<dbReference type="RefSeq" id="WP_344720186.1">
    <property type="nucleotide sequence ID" value="NZ_BAAAYG010000005.1"/>
</dbReference>
<accession>A0ABP6RCK9</accession>
<keyword evidence="3" id="KW-1185">Reference proteome</keyword>
<sequence length="118" mass="12664">MSADRSEDRVEDAAGAEGAERPSPRRPAAPAARRGRRGTRRVVAPATSGRPEAEEARRFHSASADGDAATSEPASGTADDGSEESAQAPRTRVARPAEGAERLSPRDRWILEERPPHW</sequence>
<evidence type="ECO:0000313" key="2">
    <source>
        <dbReference type="EMBL" id="GAA3285015.1"/>
    </source>
</evidence>
<organism evidence="2 3">
    <name type="scientific">Nesterenkonia halobia</name>
    <dbReference type="NCBI Taxonomy" id="37922"/>
    <lineage>
        <taxon>Bacteria</taxon>
        <taxon>Bacillati</taxon>
        <taxon>Actinomycetota</taxon>
        <taxon>Actinomycetes</taxon>
        <taxon>Micrococcales</taxon>
        <taxon>Micrococcaceae</taxon>
        <taxon>Nesterenkonia</taxon>
    </lineage>
</organism>
<feature type="compositionally biased region" description="Basic and acidic residues" evidence="1">
    <location>
        <begin position="1"/>
        <end position="23"/>
    </location>
</feature>
<gene>
    <name evidence="2" type="ORF">GCM10020260_16730</name>
</gene>
<protein>
    <submittedName>
        <fullName evidence="2">Uncharacterized protein</fullName>
    </submittedName>
</protein>
<feature type="compositionally biased region" description="Basic and acidic residues" evidence="1">
    <location>
        <begin position="98"/>
        <end position="118"/>
    </location>
</feature>
<dbReference type="Proteomes" id="UP001501736">
    <property type="component" value="Unassembled WGS sequence"/>
</dbReference>
<feature type="region of interest" description="Disordered" evidence="1">
    <location>
        <begin position="1"/>
        <end position="118"/>
    </location>
</feature>
<comment type="caution">
    <text evidence="2">The sequence shown here is derived from an EMBL/GenBank/DDBJ whole genome shotgun (WGS) entry which is preliminary data.</text>
</comment>
<evidence type="ECO:0000256" key="1">
    <source>
        <dbReference type="SAM" id="MobiDB-lite"/>
    </source>
</evidence>
<dbReference type="EMBL" id="BAAAYG010000005">
    <property type="protein sequence ID" value="GAA3285015.1"/>
    <property type="molecule type" value="Genomic_DNA"/>
</dbReference>
<name>A0ABP6RCK9_9MICC</name>
<proteinExistence type="predicted"/>
<evidence type="ECO:0000313" key="3">
    <source>
        <dbReference type="Proteomes" id="UP001501736"/>
    </source>
</evidence>
<reference evidence="3" key="1">
    <citation type="journal article" date="2019" name="Int. J. Syst. Evol. Microbiol.">
        <title>The Global Catalogue of Microorganisms (GCM) 10K type strain sequencing project: providing services to taxonomists for standard genome sequencing and annotation.</title>
        <authorList>
            <consortium name="The Broad Institute Genomics Platform"/>
            <consortium name="The Broad Institute Genome Sequencing Center for Infectious Disease"/>
            <person name="Wu L."/>
            <person name="Ma J."/>
        </authorList>
    </citation>
    <scope>NUCLEOTIDE SEQUENCE [LARGE SCALE GENOMIC DNA]</scope>
    <source>
        <strain evidence="3">JCM 11483</strain>
    </source>
</reference>